<evidence type="ECO:0000313" key="7">
    <source>
        <dbReference type="EMBL" id="PJJ55783.1"/>
    </source>
</evidence>
<comment type="caution">
    <text evidence="7">The sequence shown here is derived from an EMBL/GenBank/DDBJ whole genome shotgun (WGS) entry which is preliminary data.</text>
</comment>
<keyword evidence="1" id="KW-1003">Cell membrane</keyword>
<evidence type="ECO:0000256" key="5">
    <source>
        <dbReference type="ARBA" id="ARBA00023288"/>
    </source>
</evidence>
<evidence type="ECO:0000313" key="8">
    <source>
        <dbReference type="Proteomes" id="UP000230161"/>
    </source>
</evidence>
<dbReference type="Proteomes" id="UP000230161">
    <property type="component" value="Unassembled WGS sequence"/>
</dbReference>
<dbReference type="EMBL" id="PGFB01000005">
    <property type="protein sequence ID" value="PJJ55783.1"/>
    <property type="molecule type" value="Genomic_DNA"/>
</dbReference>
<dbReference type="OrthoDB" id="2515046at2"/>
<keyword evidence="8" id="KW-1185">Reference proteome</keyword>
<keyword evidence="7" id="KW-0762">Sugar transport</keyword>
<proteinExistence type="predicted"/>
<feature type="signal peptide" evidence="6">
    <location>
        <begin position="1"/>
        <end position="35"/>
    </location>
</feature>
<keyword evidence="5" id="KW-0449">Lipoprotein</keyword>
<organism evidence="7 8">
    <name type="scientific">Compostimonas suwonensis</name>
    <dbReference type="NCBI Taxonomy" id="1048394"/>
    <lineage>
        <taxon>Bacteria</taxon>
        <taxon>Bacillati</taxon>
        <taxon>Actinomycetota</taxon>
        <taxon>Actinomycetes</taxon>
        <taxon>Micrococcales</taxon>
        <taxon>Microbacteriaceae</taxon>
        <taxon>Compostimonas</taxon>
    </lineage>
</organism>
<dbReference type="Pfam" id="PF01547">
    <property type="entry name" value="SBP_bac_1"/>
    <property type="match status" value="1"/>
</dbReference>
<accession>A0A2M9BCW2</accession>
<dbReference type="InterPro" id="IPR050490">
    <property type="entry name" value="Bact_solute-bd_prot1"/>
</dbReference>
<evidence type="ECO:0000256" key="1">
    <source>
        <dbReference type="ARBA" id="ARBA00022475"/>
    </source>
</evidence>
<gene>
    <name evidence="7" type="ORF">CLV54_3135</name>
</gene>
<dbReference type="AlphaFoldDB" id="A0A2M9BCW2"/>
<evidence type="ECO:0000256" key="3">
    <source>
        <dbReference type="ARBA" id="ARBA00023136"/>
    </source>
</evidence>
<dbReference type="RefSeq" id="WP_157803018.1">
    <property type="nucleotide sequence ID" value="NZ_PGFB01000005.1"/>
</dbReference>
<keyword evidence="2 6" id="KW-0732">Signal</keyword>
<evidence type="ECO:0000256" key="6">
    <source>
        <dbReference type="SAM" id="SignalP"/>
    </source>
</evidence>
<dbReference type="PANTHER" id="PTHR43649">
    <property type="entry name" value="ARABINOSE-BINDING PROTEIN-RELATED"/>
    <property type="match status" value="1"/>
</dbReference>
<dbReference type="PANTHER" id="PTHR43649:SF33">
    <property type="entry name" value="POLYGALACTURONAN_RHAMNOGALACTURONAN-BINDING PROTEIN YTCQ"/>
    <property type="match status" value="1"/>
</dbReference>
<reference evidence="7 8" key="1">
    <citation type="submission" date="2017-11" db="EMBL/GenBank/DDBJ databases">
        <title>Genomic Encyclopedia of Archaeal and Bacterial Type Strains, Phase II (KMG-II): From Individual Species to Whole Genera.</title>
        <authorList>
            <person name="Goeker M."/>
        </authorList>
    </citation>
    <scope>NUCLEOTIDE SEQUENCE [LARGE SCALE GENOMIC DNA]</scope>
    <source>
        <strain evidence="7 8">DSM 25625</strain>
    </source>
</reference>
<name>A0A2M9BCW2_9MICO</name>
<protein>
    <submittedName>
        <fullName evidence="7">Multiple sugar transport system substrate-binding protein</fullName>
    </submittedName>
</protein>
<keyword evidence="4" id="KW-0564">Palmitate</keyword>
<keyword evidence="3" id="KW-0472">Membrane</keyword>
<dbReference type="PROSITE" id="PS51257">
    <property type="entry name" value="PROKAR_LIPOPROTEIN"/>
    <property type="match status" value="1"/>
</dbReference>
<sequence>MKTPRKRRTVAAHRKGLVAAATLTAAALLMSGCSADGGDTDSSESGPVTLNYWTWMTNIEDVVDVWNKEHPDIQVAVDRLAEGDDLVTRIVTAAKAGNLPDMMQVEYQSLPILISNEIVADISDTTAPLVDDMAQSAWDQVSFGGATYAIPGDIGPLMMYVRADRFEELGLDVPTTWEQFAAEAKEIHDADPASYVSSFDATYPGWFAGLSQQAGAQWWSTEDDSWVVDIDDAPTTKVAGYWGDLLSQGLLSTSPTYSAEWNSAMAGGNILAWIAPVWGAGVIEGIAPDTAGDWRAVALPQWSEGDEVTGYWGGSSSAVAASSTHSAQAEEFLTWLYTDPEGLKELVDVAGLYPAAIAGQEYASTTSSPAILEGQTDFWQLAGTAAANAQGFQWAPNVNFTFSTMQDAFSTAIEQGTSLADTLAGIQDSSRSDLEEQGYPVVE</sequence>
<dbReference type="InterPro" id="IPR006059">
    <property type="entry name" value="SBP"/>
</dbReference>
<dbReference type="SUPFAM" id="SSF53850">
    <property type="entry name" value="Periplasmic binding protein-like II"/>
    <property type="match status" value="1"/>
</dbReference>
<evidence type="ECO:0000256" key="4">
    <source>
        <dbReference type="ARBA" id="ARBA00023139"/>
    </source>
</evidence>
<keyword evidence="7" id="KW-0813">Transport</keyword>
<feature type="chain" id="PRO_5014805856" evidence="6">
    <location>
        <begin position="36"/>
        <end position="443"/>
    </location>
</feature>
<dbReference type="Gene3D" id="3.40.190.10">
    <property type="entry name" value="Periplasmic binding protein-like II"/>
    <property type="match status" value="3"/>
</dbReference>
<evidence type="ECO:0000256" key="2">
    <source>
        <dbReference type="ARBA" id="ARBA00022729"/>
    </source>
</evidence>